<dbReference type="PRINTS" id="PR00125">
    <property type="entry name" value="ATPASEDELTA"/>
</dbReference>
<comment type="subcellular location">
    <subcellularLocation>
        <location evidence="7">Cell membrane</location>
        <topology evidence="7">Peripheral membrane protein</topology>
    </subcellularLocation>
    <subcellularLocation>
        <location evidence="1">Membrane</location>
    </subcellularLocation>
</comment>
<keyword evidence="5 7" id="KW-0472">Membrane</keyword>
<comment type="caution">
    <text evidence="8">The sequence shown here is derived from an EMBL/GenBank/DDBJ whole genome shotgun (WGS) entry which is preliminary data.</text>
</comment>
<comment type="function">
    <text evidence="7">This protein is part of the stalk that links CF(0) to CF(1). It either transmits conformational changes from CF(0) to CF(1) or is implicated in proton conduction.</text>
</comment>
<dbReference type="Gene3D" id="1.10.520.20">
    <property type="entry name" value="N-terminal domain of the delta subunit of the F1F0-ATP synthase"/>
    <property type="match status" value="1"/>
</dbReference>
<evidence type="ECO:0000313" key="8">
    <source>
        <dbReference type="EMBL" id="MBU3854381.1"/>
    </source>
</evidence>
<dbReference type="PANTHER" id="PTHR11910">
    <property type="entry name" value="ATP SYNTHASE DELTA CHAIN"/>
    <property type="match status" value="1"/>
</dbReference>
<dbReference type="GO" id="GO:0045259">
    <property type="term" value="C:proton-transporting ATP synthase complex"/>
    <property type="evidence" value="ECO:0007669"/>
    <property type="project" value="UniProtKB-KW"/>
</dbReference>
<protein>
    <recommendedName>
        <fullName evidence="7">ATP synthase subunit delta</fullName>
    </recommendedName>
    <alternativeName>
        <fullName evidence="7">ATP synthase F(1) sector subunit delta</fullName>
    </alternativeName>
    <alternativeName>
        <fullName evidence="7">F-type ATPase subunit delta</fullName>
        <shortName evidence="7">F-ATPase subunit delta</shortName>
    </alternativeName>
</protein>
<keyword evidence="7" id="KW-1003">Cell membrane</keyword>
<dbReference type="GO" id="GO:0005886">
    <property type="term" value="C:plasma membrane"/>
    <property type="evidence" value="ECO:0007669"/>
    <property type="project" value="UniProtKB-SubCell"/>
</dbReference>
<gene>
    <name evidence="7" type="primary">atpH</name>
    <name evidence="8" type="ORF">H9789_11325</name>
</gene>
<comment type="function">
    <text evidence="7">F(1)F(0) ATP synthase produces ATP from ADP in the presence of a proton or sodium gradient. F-type ATPases consist of two structural domains, F(1) containing the extramembraneous catalytic core and F(0) containing the membrane proton channel, linked together by a central stalk and a peripheral stalk. During catalysis, ATP synthesis in the catalytic domain of F(1) is coupled via a rotary mechanism of the central stalk subunits to proton translocation.</text>
</comment>
<organism evidence="8 9">
    <name type="scientific">Candidatus Paraprevotella stercoravium</name>
    <dbReference type="NCBI Taxonomy" id="2838725"/>
    <lineage>
        <taxon>Bacteria</taxon>
        <taxon>Pseudomonadati</taxon>
        <taxon>Bacteroidota</taxon>
        <taxon>Bacteroidia</taxon>
        <taxon>Bacteroidales</taxon>
        <taxon>Prevotellaceae</taxon>
        <taxon>Paraprevotella</taxon>
    </lineage>
</organism>
<name>A0A9E2L7B9_9BACT</name>
<comment type="similarity">
    <text evidence="7">Belongs to the ATPase delta chain family.</text>
</comment>
<reference evidence="8" key="2">
    <citation type="submission" date="2021-04" db="EMBL/GenBank/DDBJ databases">
        <authorList>
            <person name="Gilroy R."/>
        </authorList>
    </citation>
    <scope>NUCLEOTIDE SEQUENCE</scope>
    <source>
        <strain evidence="8">G3-2149</strain>
    </source>
</reference>
<keyword evidence="7" id="KW-0139">CF(1)</keyword>
<dbReference type="NCBIfam" id="NF009964">
    <property type="entry name" value="PRK13429.1-3"/>
    <property type="match status" value="1"/>
</dbReference>
<sequence>MNSGAISRRYAKALLAYAKDSNHEDLVYKQVRGFIRHYLKVPELRLALENPTVDKSQKLALLEEASRRGVTCEELTRFLKLVLDKGREKLLLFIFYSYMDLYRTEKNIHRGKLITAVPLPRETKDALRALITRKVTGTIEFDTKVDPELLGGYILLMEFHRVDASVASQLRGVKKQFIDKNRRIV</sequence>
<evidence type="ECO:0000256" key="6">
    <source>
        <dbReference type="ARBA" id="ARBA00023310"/>
    </source>
</evidence>
<dbReference type="SUPFAM" id="SSF47928">
    <property type="entry name" value="N-terminal domain of the delta subunit of the F1F0-ATP synthase"/>
    <property type="match status" value="1"/>
</dbReference>
<keyword evidence="3 7" id="KW-0375">Hydrogen ion transport</keyword>
<evidence type="ECO:0000256" key="7">
    <source>
        <dbReference type="HAMAP-Rule" id="MF_01416"/>
    </source>
</evidence>
<proteinExistence type="inferred from homology"/>
<dbReference type="Pfam" id="PF00213">
    <property type="entry name" value="OSCP"/>
    <property type="match status" value="1"/>
</dbReference>
<keyword evidence="2 7" id="KW-0813">Transport</keyword>
<dbReference type="InterPro" id="IPR000711">
    <property type="entry name" value="ATPase_OSCP/dsu"/>
</dbReference>
<dbReference type="GO" id="GO:0046933">
    <property type="term" value="F:proton-transporting ATP synthase activity, rotational mechanism"/>
    <property type="evidence" value="ECO:0007669"/>
    <property type="project" value="UniProtKB-UniRule"/>
</dbReference>
<evidence type="ECO:0000256" key="3">
    <source>
        <dbReference type="ARBA" id="ARBA00022781"/>
    </source>
</evidence>
<evidence type="ECO:0000313" key="9">
    <source>
        <dbReference type="Proteomes" id="UP000823865"/>
    </source>
</evidence>
<dbReference type="AlphaFoldDB" id="A0A9E2L7B9"/>
<evidence type="ECO:0000256" key="5">
    <source>
        <dbReference type="ARBA" id="ARBA00023136"/>
    </source>
</evidence>
<dbReference type="NCBIfam" id="TIGR01145">
    <property type="entry name" value="ATP_synt_delta"/>
    <property type="match status" value="1"/>
</dbReference>
<dbReference type="Proteomes" id="UP000823865">
    <property type="component" value="Unassembled WGS sequence"/>
</dbReference>
<reference evidence="8" key="1">
    <citation type="journal article" date="2021" name="PeerJ">
        <title>Extensive microbial diversity within the chicken gut microbiome revealed by metagenomics and culture.</title>
        <authorList>
            <person name="Gilroy R."/>
            <person name="Ravi A."/>
            <person name="Getino M."/>
            <person name="Pursley I."/>
            <person name="Horton D.L."/>
            <person name="Alikhan N.F."/>
            <person name="Baker D."/>
            <person name="Gharbi K."/>
            <person name="Hall N."/>
            <person name="Watson M."/>
            <person name="Adriaenssens E.M."/>
            <person name="Foster-Nyarko E."/>
            <person name="Jarju S."/>
            <person name="Secka A."/>
            <person name="Antonio M."/>
            <person name="Oren A."/>
            <person name="Chaudhuri R.R."/>
            <person name="La Ragione R."/>
            <person name="Hildebrand F."/>
            <person name="Pallen M.J."/>
        </authorList>
    </citation>
    <scope>NUCLEOTIDE SEQUENCE</scope>
    <source>
        <strain evidence="8">G3-2149</strain>
    </source>
</reference>
<evidence type="ECO:0000256" key="4">
    <source>
        <dbReference type="ARBA" id="ARBA00023065"/>
    </source>
</evidence>
<evidence type="ECO:0000256" key="2">
    <source>
        <dbReference type="ARBA" id="ARBA00022448"/>
    </source>
</evidence>
<dbReference type="InterPro" id="IPR026015">
    <property type="entry name" value="ATP_synth_OSCP/delta_N_sf"/>
</dbReference>
<keyword evidence="4 7" id="KW-0406">Ion transport</keyword>
<evidence type="ECO:0000256" key="1">
    <source>
        <dbReference type="ARBA" id="ARBA00004370"/>
    </source>
</evidence>
<dbReference type="EMBL" id="JAHLFU010000229">
    <property type="protein sequence ID" value="MBU3854381.1"/>
    <property type="molecule type" value="Genomic_DNA"/>
</dbReference>
<dbReference type="HAMAP" id="MF_01416">
    <property type="entry name" value="ATP_synth_delta_bact"/>
    <property type="match status" value="1"/>
</dbReference>
<accession>A0A9E2L7B9</accession>
<keyword evidence="6 7" id="KW-0066">ATP synthesis</keyword>